<keyword evidence="1" id="KW-1133">Transmembrane helix</keyword>
<evidence type="ECO:0000313" key="3">
    <source>
        <dbReference type="EMBL" id="MBA6116945.1"/>
    </source>
</evidence>
<accession>A0A7W2L1Z0</accession>
<dbReference type="Proteomes" id="UP000553948">
    <property type="component" value="Unassembled WGS sequence"/>
</dbReference>
<feature type="transmembrane region" description="Helical" evidence="1">
    <location>
        <begin position="234"/>
        <end position="254"/>
    </location>
</feature>
<sequence length="267" mass="29180">MAKFRIGTRRMLEVLLTLVISLVPVVSGLAVMLYQQDKKLEDNARVSVQEAIFSIDLALDRLRAAAITAMPFAGSPCESAKEHLLKQVQDIHFLRALAVATDGQTYCDTLVPALDTGSLFAHSQSSVKLIFDSPATPNAVLVAYQLREGDVSVIATTYGLELRNELRGFQDGLTLLLEFDDLYIWADGDSRDLAPPSQAEFFKTGKSSKFGYTVKAGYAEGFTAQETQQALRQILPSLSLVGIITGSIVFWGAFRQRGKRGRTAVEG</sequence>
<keyword evidence="1" id="KW-0812">Transmembrane</keyword>
<evidence type="ECO:0000313" key="4">
    <source>
        <dbReference type="Proteomes" id="UP000553948"/>
    </source>
</evidence>
<feature type="transmembrane region" description="Helical" evidence="1">
    <location>
        <begin position="12"/>
        <end position="34"/>
    </location>
</feature>
<keyword evidence="1" id="KW-0472">Membrane</keyword>
<proteinExistence type="predicted"/>
<comment type="caution">
    <text evidence="3">The sequence shown here is derived from an EMBL/GenBank/DDBJ whole genome shotgun (WGS) entry which is preliminary data.</text>
</comment>
<evidence type="ECO:0000256" key="1">
    <source>
        <dbReference type="SAM" id="Phobius"/>
    </source>
</evidence>
<dbReference type="AlphaFoldDB" id="A0A7W2L1Z0"/>
<dbReference type="EMBL" id="JACGDG010000011">
    <property type="protein sequence ID" value="MBA6116945.1"/>
    <property type="molecule type" value="Genomic_DNA"/>
</dbReference>
<gene>
    <name evidence="3" type="ORF">H4C47_14510</name>
</gene>
<dbReference type="RefSeq" id="WP_054903003.1">
    <property type="nucleotide sequence ID" value="NZ_JAEHTG010000009.1"/>
</dbReference>
<feature type="domain" description="Putative cyclic diguanylate phosphodiesterase CSS motif-containing" evidence="2">
    <location>
        <begin position="42"/>
        <end position="230"/>
    </location>
</feature>
<dbReference type="Pfam" id="PF12792">
    <property type="entry name" value="CSS-motif"/>
    <property type="match status" value="1"/>
</dbReference>
<evidence type="ECO:0000259" key="2">
    <source>
        <dbReference type="Pfam" id="PF12792"/>
    </source>
</evidence>
<protein>
    <submittedName>
        <fullName evidence="3">CSS-motif domain-containing protein</fullName>
    </submittedName>
</protein>
<dbReference type="InterPro" id="IPR024744">
    <property type="entry name" value="CSS-motif_dom"/>
</dbReference>
<organism evidence="3 4">
    <name type="scientific">Pseudomonas putida</name>
    <name type="common">Arthrobacter siderocapsulatus</name>
    <dbReference type="NCBI Taxonomy" id="303"/>
    <lineage>
        <taxon>Bacteria</taxon>
        <taxon>Pseudomonadati</taxon>
        <taxon>Pseudomonadota</taxon>
        <taxon>Gammaproteobacteria</taxon>
        <taxon>Pseudomonadales</taxon>
        <taxon>Pseudomonadaceae</taxon>
        <taxon>Pseudomonas</taxon>
    </lineage>
</organism>
<name>A0A7W2L1Z0_PSEPU</name>
<reference evidence="3 4" key="1">
    <citation type="submission" date="2020-07" db="EMBL/GenBank/DDBJ databases">
        <title>Diversity of carbapenemase encoding genes among Pseudomonas putida group clinical isolates in a tertiary Brazilian hospital.</title>
        <authorList>
            <person name="Alberto-Lei F."/>
            <person name="Nodari C.S."/>
            <person name="Streling A.P."/>
            <person name="Paulino J.T."/>
            <person name="Bessa-Neto F.O."/>
            <person name="Cayo R."/>
            <person name="Gales A.C."/>
        </authorList>
    </citation>
    <scope>NUCLEOTIDE SEQUENCE [LARGE SCALE GENOMIC DNA]</scope>
    <source>
        <strain evidence="3 4">12464</strain>
    </source>
</reference>